<evidence type="ECO:0000256" key="1">
    <source>
        <dbReference type="ARBA" id="ARBA00010835"/>
    </source>
</evidence>
<evidence type="ECO:0000313" key="6">
    <source>
        <dbReference type="Proteomes" id="UP001178507"/>
    </source>
</evidence>
<dbReference type="InterPro" id="IPR004374">
    <property type="entry name" value="PrfB"/>
</dbReference>
<dbReference type="EMBL" id="CAUJNA010003248">
    <property type="protein sequence ID" value="CAJ1396918.1"/>
    <property type="molecule type" value="Genomic_DNA"/>
</dbReference>
<dbReference type="Gene3D" id="1.20.58.410">
    <property type="entry name" value="Release factor"/>
    <property type="match status" value="1"/>
</dbReference>
<dbReference type="SMART" id="SM00937">
    <property type="entry name" value="PCRF"/>
    <property type="match status" value="1"/>
</dbReference>
<dbReference type="GO" id="GO:0016149">
    <property type="term" value="F:translation release factor activity, codon specific"/>
    <property type="evidence" value="ECO:0007669"/>
    <property type="project" value="InterPro"/>
</dbReference>
<dbReference type="AlphaFoldDB" id="A0AA36IZM5"/>
<sequence length="449" mass="50251">MAMEALPRWRPRPPLAPDFLATGERCRSLADQPTGRWRRAQLLVPCLGLWRSLKRSRAARRATKVEEGPTQWKLKQDLSDLERRSEVVLARSGFGTSEFEAKAKSIRAESEKPELWEDTAHAQSVMAELARLEAVEKRAGAYLATFEEAQTALELAQDAEAAGDLDESSMLREEAAASLQKLEKEISEAEVQMMMGGRYDFQHCQISIYAGAGGDEACDWVCMLERMYCNYAQQKGWATKRVNFTEGDSLGLKSVDFEVAGEYAFGMLQRETGTHRLVRIWNGKRQTTFAGVEVVPLLPDDAVTSLELDPKDLQWDFFRSGGKGGQNVNKVETGVRVTHTPTGVVMKCTEERSQLLNKGKALVKLKAKLLLIQEQQKVEELQSIRGDLVSAQWGAQVRNYVLQPYTLVKDVRSGHERGDAERVLNGDLDSHVDALLRMQVDGDKSGRFS</sequence>
<dbReference type="PANTHER" id="PTHR43116">
    <property type="entry name" value="PEPTIDE CHAIN RELEASE FACTOR 2"/>
    <property type="match status" value="1"/>
</dbReference>
<dbReference type="Gene3D" id="3.30.70.1660">
    <property type="match status" value="1"/>
</dbReference>
<keyword evidence="6" id="KW-1185">Reference proteome</keyword>
<feature type="domain" description="Prokaryotic-type class I peptide chain release factors" evidence="4">
    <location>
        <begin position="319"/>
        <end position="335"/>
    </location>
</feature>
<dbReference type="Pfam" id="PF03462">
    <property type="entry name" value="PCRF"/>
    <property type="match status" value="1"/>
</dbReference>
<dbReference type="HAMAP" id="MF_00094">
    <property type="entry name" value="Rel_fac_2"/>
    <property type="match status" value="1"/>
</dbReference>
<accession>A0AA36IZM5</accession>
<keyword evidence="2" id="KW-0648">Protein biosynthesis</keyword>
<evidence type="ECO:0000256" key="2">
    <source>
        <dbReference type="ARBA" id="ARBA00022917"/>
    </source>
</evidence>
<evidence type="ECO:0000259" key="4">
    <source>
        <dbReference type="PROSITE" id="PS00745"/>
    </source>
</evidence>
<organism evidence="5 6">
    <name type="scientific">Effrenium voratum</name>
    <dbReference type="NCBI Taxonomy" id="2562239"/>
    <lineage>
        <taxon>Eukaryota</taxon>
        <taxon>Sar</taxon>
        <taxon>Alveolata</taxon>
        <taxon>Dinophyceae</taxon>
        <taxon>Suessiales</taxon>
        <taxon>Symbiodiniaceae</taxon>
        <taxon>Effrenium</taxon>
    </lineage>
</organism>
<dbReference type="PANTHER" id="PTHR43116:SF3">
    <property type="entry name" value="CLASS I PEPTIDE CHAIN RELEASE FACTOR"/>
    <property type="match status" value="1"/>
</dbReference>
<dbReference type="Pfam" id="PF00472">
    <property type="entry name" value="RF-1"/>
    <property type="match status" value="1"/>
</dbReference>
<evidence type="ECO:0000256" key="3">
    <source>
        <dbReference type="SAM" id="Coils"/>
    </source>
</evidence>
<reference evidence="5" key="1">
    <citation type="submission" date="2023-08" db="EMBL/GenBank/DDBJ databases">
        <authorList>
            <person name="Chen Y."/>
            <person name="Shah S."/>
            <person name="Dougan E. K."/>
            <person name="Thang M."/>
            <person name="Chan C."/>
        </authorList>
    </citation>
    <scope>NUCLEOTIDE SEQUENCE</scope>
</reference>
<comment type="similarity">
    <text evidence="1">Belongs to the prokaryotic/mitochondrial release factor family.</text>
</comment>
<protein>
    <recommendedName>
        <fullName evidence="4">Prokaryotic-type class I peptide chain release factors domain-containing protein</fullName>
    </recommendedName>
</protein>
<dbReference type="Gene3D" id="3.30.160.20">
    <property type="match status" value="1"/>
</dbReference>
<gene>
    <name evidence="5" type="ORF">EVOR1521_LOCUS21044</name>
</gene>
<feature type="coiled-coil region" evidence="3">
    <location>
        <begin position="165"/>
        <end position="192"/>
    </location>
</feature>
<dbReference type="SUPFAM" id="SSF75620">
    <property type="entry name" value="Release factor"/>
    <property type="match status" value="1"/>
</dbReference>
<proteinExistence type="inferred from homology"/>
<evidence type="ECO:0000313" key="5">
    <source>
        <dbReference type="EMBL" id="CAJ1396918.1"/>
    </source>
</evidence>
<comment type="caution">
    <text evidence="5">The sequence shown here is derived from an EMBL/GenBank/DDBJ whole genome shotgun (WGS) entry which is preliminary data.</text>
</comment>
<dbReference type="GO" id="GO:0005737">
    <property type="term" value="C:cytoplasm"/>
    <property type="evidence" value="ECO:0007669"/>
    <property type="project" value="InterPro"/>
</dbReference>
<name>A0AA36IZM5_9DINO</name>
<dbReference type="PROSITE" id="PS00745">
    <property type="entry name" value="RF_PROK_I"/>
    <property type="match status" value="1"/>
</dbReference>
<dbReference type="Proteomes" id="UP001178507">
    <property type="component" value="Unassembled WGS sequence"/>
</dbReference>
<dbReference type="InterPro" id="IPR005139">
    <property type="entry name" value="PCRF"/>
</dbReference>
<dbReference type="InterPro" id="IPR000352">
    <property type="entry name" value="Pep_chain_release_fac_I"/>
</dbReference>
<keyword evidence="3" id="KW-0175">Coiled coil</keyword>
<dbReference type="InterPro" id="IPR045853">
    <property type="entry name" value="Pep_chain_release_fac_I_sf"/>
</dbReference>